<dbReference type="PANTHER" id="PTHR39673:SF5">
    <property type="entry name" value="TUNGSTEN-CONTAINING FORMYLMETHANOFURAN DEHYDROGENASE 2 SUBUNIT C"/>
    <property type="match status" value="1"/>
</dbReference>
<keyword evidence="2" id="KW-0378">Hydrolase</keyword>
<dbReference type="SUPFAM" id="SSF69336">
    <property type="entry name" value="Alpha subunit of glutamate synthase, C-terminal domain"/>
    <property type="match status" value="1"/>
</dbReference>
<organism evidence="2 3">
    <name type="scientific">Aquisphaera giovannonii</name>
    <dbReference type="NCBI Taxonomy" id="406548"/>
    <lineage>
        <taxon>Bacteria</taxon>
        <taxon>Pseudomonadati</taxon>
        <taxon>Planctomycetota</taxon>
        <taxon>Planctomycetia</taxon>
        <taxon>Isosphaerales</taxon>
        <taxon>Isosphaeraceae</taxon>
        <taxon>Aquisphaera</taxon>
    </lineage>
</organism>
<dbReference type="Pfam" id="PF01493">
    <property type="entry name" value="GXGXG"/>
    <property type="match status" value="1"/>
</dbReference>
<dbReference type="GO" id="GO:0018493">
    <property type="term" value="F:formylmethanofuran dehydrogenase activity"/>
    <property type="evidence" value="ECO:0007669"/>
    <property type="project" value="InterPro"/>
</dbReference>
<dbReference type="EMBL" id="CP042997">
    <property type="protein sequence ID" value="QEH37337.1"/>
    <property type="molecule type" value="Genomic_DNA"/>
</dbReference>
<name>A0A5B9WA67_9BACT</name>
<dbReference type="AlphaFoldDB" id="A0A5B9WA67"/>
<evidence type="ECO:0000259" key="1">
    <source>
        <dbReference type="Pfam" id="PF01493"/>
    </source>
</evidence>
<dbReference type="GO" id="GO:0015948">
    <property type="term" value="P:methanogenesis"/>
    <property type="evidence" value="ECO:0007669"/>
    <property type="project" value="InterPro"/>
</dbReference>
<gene>
    <name evidence="2" type="primary">fhcC</name>
    <name evidence="2" type="ORF">OJF2_59270</name>
</gene>
<dbReference type="GO" id="GO:0046914">
    <property type="term" value="F:transition metal ion binding"/>
    <property type="evidence" value="ECO:0007669"/>
    <property type="project" value="InterPro"/>
</dbReference>
<dbReference type="KEGG" id="agv:OJF2_59270"/>
<feature type="domain" description="Glutamate synthase alpha subunit C-terminal" evidence="1">
    <location>
        <begin position="83"/>
        <end position="214"/>
    </location>
</feature>
<dbReference type="OrthoDB" id="269067at2"/>
<keyword evidence="3" id="KW-1185">Reference proteome</keyword>
<protein>
    <submittedName>
        <fullName evidence="2">Formyltransferase/hydrolase complex Fhc subunit C</fullName>
    </submittedName>
</protein>
<accession>A0A5B9WA67</accession>
<dbReference type="Gene3D" id="2.160.20.60">
    <property type="entry name" value="Glutamate synthase, alpha subunit, C-terminal domain"/>
    <property type="match status" value="1"/>
</dbReference>
<keyword evidence="2" id="KW-0808">Transferase</keyword>
<dbReference type="GO" id="GO:0016740">
    <property type="term" value="F:transferase activity"/>
    <property type="evidence" value="ECO:0007669"/>
    <property type="project" value="UniProtKB-KW"/>
</dbReference>
<proteinExistence type="predicted"/>
<dbReference type="InterPro" id="IPR002489">
    <property type="entry name" value="Glu_synth_asu_C"/>
</dbReference>
<evidence type="ECO:0000313" key="2">
    <source>
        <dbReference type="EMBL" id="QEH37337.1"/>
    </source>
</evidence>
<dbReference type="NCBIfam" id="TIGR03122">
    <property type="entry name" value="one_C_dehyd_C"/>
    <property type="match status" value="1"/>
</dbReference>
<dbReference type="Proteomes" id="UP000324233">
    <property type="component" value="Chromosome"/>
</dbReference>
<dbReference type="RefSeq" id="WP_148596910.1">
    <property type="nucleotide sequence ID" value="NZ_CP042997.1"/>
</dbReference>
<dbReference type="InterPro" id="IPR036485">
    <property type="entry name" value="Glu_synth_asu_C_sf"/>
</dbReference>
<reference evidence="2 3" key="1">
    <citation type="submission" date="2019-08" db="EMBL/GenBank/DDBJ databases">
        <title>Deep-cultivation of Planctomycetes and their phenomic and genomic characterization uncovers novel biology.</title>
        <authorList>
            <person name="Wiegand S."/>
            <person name="Jogler M."/>
            <person name="Boedeker C."/>
            <person name="Pinto D."/>
            <person name="Vollmers J."/>
            <person name="Rivas-Marin E."/>
            <person name="Kohn T."/>
            <person name="Peeters S.H."/>
            <person name="Heuer A."/>
            <person name="Rast P."/>
            <person name="Oberbeckmann S."/>
            <person name="Bunk B."/>
            <person name="Jeske O."/>
            <person name="Meyerdierks A."/>
            <person name="Storesund J.E."/>
            <person name="Kallscheuer N."/>
            <person name="Luecker S."/>
            <person name="Lage O.M."/>
            <person name="Pohl T."/>
            <person name="Merkel B.J."/>
            <person name="Hornburger P."/>
            <person name="Mueller R.-W."/>
            <person name="Bruemmer F."/>
            <person name="Labrenz M."/>
            <person name="Spormann A.M."/>
            <person name="Op den Camp H."/>
            <person name="Overmann J."/>
            <person name="Amann R."/>
            <person name="Jetten M.S.M."/>
            <person name="Mascher T."/>
            <person name="Medema M.H."/>
            <person name="Devos D.P."/>
            <person name="Kaster A.-K."/>
            <person name="Ovreas L."/>
            <person name="Rohde M."/>
            <person name="Galperin M.Y."/>
            <person name="Jogler C."/>
        </authorList>
    </citation>
    <scope>NUCLEOTIDE SEQUENCE [LARGE SCALE GENOMIC DNA]</scope>
    <source>
        <strain evidence="2 3">OJF2</strain>
    </source>
</reference>
<sequence length="277" mass="28518">MSLTITWRGATALPVDGRTLKPATFAVMSVDEARRVAIRVGNGKVELGELFDVRGGGGGDGLTIEGDLRGVRGIGRRMAAGTMVLRGDVGAELGAEMSGGIIELHGSAGPYAGAEMRGGRLSIRGDAGDHLGAAYPGSRLGMREGVILVEGRAGEDVGAVMRRGLIAIRGDVGAGLGRGMIAGTALVLGAVGRQAGAGMKRGSLILPDLDGQAEAFLVPTFAPAGRYPAPFLEIYYRQLEAWGFAIPRAISSRMLHRYNGDVLIGGRGEVLAGIRGG</sequence>
<dbReference type="GO" id="GO:0016787">
    <property type="term" value="F:hydrolase activity"/>
    <property type="evidence" value="ECO:0007669"/>
    <property type="project" value="UniProtKB-KW"/>
</dbReference>
<dbReference type="InterPro" id="IPR017550">
    <property type="entry name" value="Formylmethanofuran_DH_suC"/>
</dbReference>
<dbReference type="PANTHER" id="PTHR39673">
    <property type="entry name" value="TUNGSTEN FORMYLMETHANOFURAN DEHYDROGENASE, SUBUNIT C (FWDC)"/>
    <property type="match status" value="1"/>
</dbReference>
<evidence type="ECO:0000313" key="3">
    <source>
        <dbReference type="Proteomes" id="UP000324233"/>
    </source>
</evidence>